<evidence type="ECO:0000259" key="1">
    <source>
        <dbReference type="PROSITE" id="PS50113"/>
    </source>
</evidence>
<sequence>MLLSIGSTRRALSALADAFDDPDGAQPEAPTDPLLLRIFAGRQRLLAERAALQAQAAERDAELQRLHVEREYSQAALLEHEQRWQLAGRVADALFWEIQPGAGARPPSDTAVYWTSSLPSLPQPPEYFGLWSERLHPDDRKANLDALARHLEDRGGHTPYEIEARIADNDGHYRWFRIHAATRRDEQGSALTTVGSLRDIHE</sequence>
<name>A0A0P9PZT5_PSEA0</name>
<dbReference type="NCBIfam" id="TIGR00229">
    <property type="entry name" value="sensory_box"/>
    <property type="match status" value="1"/>
</dbReference>
<comment type="caution">
    <text evidence="2">The sequence shown here is derived from an EMBL/GenBank/DDBJ whole genome shotgun (WGS) entry which is preliminary data.</text>
</comment>
<dbReference type="AlphaFoldDB" id="A0A0P9PZT5"/>
<dbReference type="InterPro" id="IPR000700">
    <property type="entry name" value="PAS-assoc_C"/>
</dbReference>
<dbReference type="EMBL" id="LJQG01000039">
    <property type="protein sequence ID" value="KPX23590.1"/>
    <property type="molecule type" value="Genomic_DNA"/>
</dbReference>
<dbReference type="RefSeq" id="WP_234710474.1">
    <property type="nucleotide sequence ID" value="NZ_JYHG01000064.1"/>
</dbReference>
<proteinExistence type="predicted"/>
<dbReference type="InterPro" id="IPR013655">
    <property type="entry name" value="PAS_fold_3"/>
</dbReference>
<dbReference type="PATRIC" id="fig|235272.12.peg.4048"/>
<accession>A0A0P9PZT5</accession>
<evidence type="ECO:0000313" key="3">
    <source>
        <dbReference type="Proteomes" id="UP000050346"/>
    </source>
</evidence>
<dbReference type="Proteomes" id="UP000050346">
    <property type="component" value="Unassembled WGS sequence"/>
</dbReference>
<dbReference type="SUPFAM" id="SSF55785">
    <property type="entry name" value="PYP-like sensor domain (PAS domain)"/>
    <property type="match status" value="1"/>
</dbReference>
<dbReference type="Gene3D" id="3.30.450.20">
    <property type="entry name" value="PAS domain"/>
    <property type="match status" value="1"/>
</dbReference>
<evidence type="ECO:0000313" key="2">
    <source>
        <dbReference type="EMBL" id="KPX23590.1"/>
    </source>
</evidence>
<protein>
    <submittedName>
        <fullName evidence="2">Methyl-accepting chemotaxis protein</fullName>
    </submittedName>
</protein>
<dbReference type="InterPro" id="IPR000014">
    <property type="entry name" value="PAS"/>
</dbReference>
<feature type="domain" description="PAC" evidence="1">
    <location>
        <begin position="160"/>
        <end position="202"/>
    </location>
</feature>
<dbReference type="PROSITE" id="PS50113">
    <property type="entry name" value="PAC"/>
    <property type="match status" value="1"/>
</dbReference>
<dbReference type="InterPro" id="IPR035965">
    <property type="entry name" value="PAS-like_dom_sf"/>
</dbReference>
<dbReference type="CDD" id="cd00130">
    <property type="entry name" value="PAS"/>
    <property type="match status" value="1"/>
</dbReference>
<organism evidence="2 3">
    <name type="scientific">Pseudomonas amygdali pv. dendropanacis</name>
    <dbReference type="NCBI Taxonomy" id="235272"/>
    <lineage>
        <taxon>Bacteria</taxon>
        <taxon>Pseudomonadati</taxon>
        <taxon>Pseudomonadota</taxon>
        <taxon>Gammaproteobacteria</taxon>
        <taxon>Pseudomonadales</taxon>
        <taxon>Pseudomonadaceae</taxon>
        <taxon>Pseudomonas</taxon>
        <taxon>Pseudomonas amygdali</taxon>
    </lineage>
</organism>
<reference evidence="2 3" key="1">
    <citation type="submission" date="2015-09" db="EMBL/GenBank/DDBJ databases">
        <title>Genome announcement of multiple Pseudomonas syringae strains.</title>
        <authorList>
            <person name="Thakur S."/>
            <person name="Wang P.W."/>
            <person name="Gong Y."/>
            <person name="Weir B.S."/>
            <person name="Guttman D.S."/>
        </authorList>
    </citation>
    <scope>NUCLEOTIDE SEQUENCE [LARGE SCALE GENOMIC DNA]</scope>
    <source>
        <strain evidence="2 3">ICMP9150</strain>
    </source>
</reference>
<dbReference type="Pfam" id="PF08447">
    <property type="entry name" value="PAS_3"/>
    <property type="match status" value="1"/>
</dbReference>
<gene>
    <name evidence="2" type="ORF">ALO71_02954</name>
</gene>